<evidence type="ECO:0000256" key="2">
    <source>
        <dbReference type="ARBA" id="ARBA00023315"/>
    </source>
</evidence>
<reference evidence="4 5" key="1">
    <citation type="submission" date="2024-07" db="EMBL/GenBank/DDBJ databases">
        <authorList>
            <person name="Ren Q."/>
        </authorList>
    </citation>
    <scope>NUCLEOTIDE SEQUENCE [LARGE SCALE GENOMIC DNA]</scope>
    <source>
        <strain evidence="4 5">REN37</strain>
    </source>
</reference>
<sequence length="145" mass="16073">MLTLRPATTADFPALVALWERSVRATHDFLPPAVIEELRPLILEQYLPALAVQIAERQGVPLGFVSVGGDRVEMLFIEPAARGQGIGRLLLEHALHHQQARAVDVNEQNCQALAFYQHLGFEVIGRSALDGEGRPFPLLHLRWPG</sequence>
<dbReference type="RefSeq" id="WP_369454799.1">
    <property type="nucleotide sequence ID" value="NZ_JBGCUO010000001.1"/>
</dbReference>
<dbReference type="PANTHER" id="PTHR43800:SF1">
    <property type="entry name" value="PEPTIDYL-LYSINE N-ACETYLTRANSFERASE YJAB"/>
    <property type="match status" value="1"/>
</dbReference>
<keyword evidence="5" id="KW-1185">Reference proteome</keyword>
<protein>
    <submittedName>
        <fullName evidence="4">Acetyltransferase</fullName>
    </submittedName>
</protein>
<dbReference type="NCBIfam" id="NF007807">
    <property type="entry name" value="PRK10514.1"/>
    <property type="match status" value="1"/>
</dbReference>
<feature type="domain" description="N-acetyltransferase" evidence="3">
    <location>
        <begin position="2"/>
        <end position="143"/>
    </location>
</feature>
<organism evidence="4 5">
    <name type="scientific">Isoalcanivorax beigongshangi</name>
    <dbReference type="NCBI Taxonomy" id="3238810"/>
    <lineage>
        <taxon>Bacteria</taxon>
        <taxon>Pseudomonadati</taxon>
        <taxon>Pseudomonadota</taxon>
        <taxon>Gammaproteobacteria</taxon>
        <taxon>Oceanospirillales</taxon>
        <taxon>Alcanivoracaceae</taxon>
        <taxon>Isoalcanivorax</taxon>
    </lineage>
</organism>
<dbReference type="Proteomes" id="UP001562065">
    <property type="component" value="Unassembled WGS sequence"/>
</dbReference>
<evidence type="ECO:0000256" key="1">
    <source>
        <dbReference type="ARBA" id="ARBA00022679"/>
    </source>
</evidence>
<accession>A0ABV4AFD9</accession>
<dbReference type="Pfam" id="PF13673">
    <property type="entry name" value="Acetyltransf_10"/>
    <property type="match status" value="1"/>
</dbReference>
<dbReference type="InterPro" id="IPR016181">
    <property type="entry name" value="Acyl_CoA_acyltransferase"/>
</dbReference>
<evidence type="ECO:0000313" key="5">
    <source>
        <dbReference type="Proteomes" id="UP001562065"/>
    </source>
</evidence>
<dbReference type="PANTHER" id="PTHR43800">
    <property type="entry name" value="PEPTIDYL-LYSINE N-ACETYLTRANSFERASE YJAB"/>
    <property type="match status" value="1"/>
</dbReference>
<dbReference type="CDD" id="cd04301">
    <property type="entry name" value="NAT_SF"/>
    <property type="match status" value="1"/>
</dbReference>
<proteinExistence type="predicted"/>
<keyword evidence="2" id="KW-0012">Acyltransferase</keyword>
<dbReference type="InterPro" id="IPR000182">
    <property type="entry name" value="GNAT_dom"/>
</dbReference>
<comment type="caution">
    <text evidence="4">The sequence shown here is derived from an EMBL/GenBank/DDBJ whole genome shotgun (WGS) entry which is preliminary data.</text>
</comment>
<name>A0ABV4AFD9_9GAMM</name>
<dbReference type="EMBL" id="JBGCUO010000001">
    <property type="protein sequence ID" value="MEY1661547.1"/>
    <property type="molecule type" value="Genomic_DNA"/>
</dbReference>
<gene>
    <name evidence="4" type="ORF">AB5I84_05210</name>
</gene>
<keyword evidence="1" id="KW-0808">Transferase</keyword>
<evidence type="ECO:0000259" key="3">
    <source>
        <dbReference type="PROSITE" id="PS51186"/>
    </source>
</evidence>
<dbReference type="PROSITE" id="PS51186">
    <property type="entry name" value="GNAT"/>
    <property type="match status" value="1"/>
</dbReference>
<evidence type="ECO:0000313" key="4">
    <source>
        <dbReference type="EMBL" id="MEY1661547.1"/>
    </source>
</evidence>
<dbReference type="Gene3D" id="3.40.630.30">
    <property type="match status" value="1"/>
</dbReference>
<dbReference type="SUPFAM" id="SSF55729">
    <property type="entry name" value="Acyl-CoA N-acyltransferases (Nat)"/>
    <property type="match status" value="1"/>
</dbReference>